<dbReference type="Proteomes" id="UP001398420">
    <property type="component" value="Unassembled WGS sequence"/>
</dbReference>
<protein>
    <submittedName>
        <fullName evidence="2">YlxQ family RNA-binding protein</fullName>
    </submittedName>
</protein>
<accession>A0ABU9LL05</accession>
<sequence length="106" mass="11830">MTTEQAILNLLGIAARARQVVSGEEQVVKEVRGQSAKLVILSTDASKNTQKKLRDKCNSFQVELHEFSTREVLGHATGRETRVSLAIMDRGFAKKLSELFQQLESQ</sequence>
<dbReference type="RefSeq" id="WP_068454751.1">
    <property type="nucleotide sequence ID" value="NZ_BJOB01000005.1"/>
</dbReference>
<dbReference type="InterPro" id="IPR029064">
    <property type="entry name" value="Ribosomal_eL30-like_sf"/>
</dbReference>
<dbReference type="Gene3D" id="3.30.1330.30">
    <property type="match status" value="1"/>
</dbReference>
<dbReference type="NCBIfam" id="NF005825">
    <property type="entry name" value="PRK07714.1"/>
    <property type="match status" value="1"/>
</dbReference>
<evidence type="ECO:0000313" key="2">
    <source>
        <dbReference type="EMBL" id="MEL5987096.1"/>
    </source>
</evidence>
<keyword evidence="3" id="KW-1185">Reference proteome</keyword>
<dbReference type="EMBL" id="JBCEWA010000001">
    <property type="protein sequence ID" value="MEL5987096.1"/>
    <property type="molecule type" value="Genomic_DNA"/>
</dbReference>
<comment type="caution">
    <text evidence="2">The sequence shown here is derived from an EMBL/GenBank/DDBJ whole genome shotgun (WGS) entry which is preliminary data.</text>
</comment>
<dbReference type="InterPro" id="IPR004038">
    <property type="entry name" value="Ribosomal_eL8/eL30/eS12/Gad45"/>
</dbReference>
<dbReference type="SUPFAM" id="SSF55315">
    <property type="entry name" value="L30e-like"/>
    <property type="match status" value="1"/>
</dbReference>
<gene>
    <name evidence="2" type="ORF">AAF454_01505</name>
</gene>
<proteinExistence type="predicted"/>
<dbReference type="GeneID" id="97820469"/>
<organism evidence="2 3">
    <name type="scientific">Kurthia gibsonii</name>
    <dbReference type="NCBI Taxonomy" id="33946"/>
    <lineage>
        <taxon>Bacteria</taxon>
        <taxon>Bacillati</taxon>
        <taxon>Bacillota</taxon>
        <taxon>Bacilli</taxon>
        <taxon>Bacillales</taxon>
        <taxon>Caryophanaceae</taxon>
        <taxon>Kurthia</taxon>
    </lineage>
</organism>
<evidence type="ECO:0000313" key="3">
    <source>
        <dbReference type="Proteomes" id="UP001398420"/>
    </source>
</evidence>
<feature type="domain" description="Ribosomal protein eL8/eL30/eS12/Gadd45" evidence="1">
    <location>
        <begin position="6"/>
        <end position="96"/>
    </location>
</feature>
<reference evidence="2 3" key="1">
    <citation type="submission" date="2024-04" db="EMBL/GenBank/DDBJ databases">
        <authorList>
            <person name="Wu Y.S."/>
            <person name="Zhang L."/>
        </authorList>
    </citation>
    <scope>NUCLEOTIDE SEQUENCE [LARGE SCALE GENOMIC DNA]</scope>
    <source>
        <strain evidence="2 3">KG-01</strain>
    </source>
</reference>
<evidence type="ECO:0000259" key="1">
    <source>
        <dbReference type="Pfam" id="PF01248"/>
    </source>
</evidence>
<dbReference type="Pfam" id="PF01248">
    <property type="entry name" value="Ribosomal_L7Ae"/>
    <property type="match status" value="1"/>
</dbReference>
<name>A0ABU9LL05_9BACL</name>